<protein>
    <submittedName>
        <fullName evidence="2">Uncharacterized protein</fullName>
    </submittedName>
</protein>
<keyword evidence="3" id="KW-1185">Reference proteome</keyword>
<evidence type="ECO:0000256" key="1">
    <source>
        <dbReference type="SAM" id="MobiDB-lite"/>
    </source>
</evidence>
<dbReference type="AlphaFoldDB" id="A0A067TGJ5"/>
<feature type="compositionally biased region" description="Polar residues" evidence="1">
    <location>
        <begin position="55"/>
        <end position="68"/>
    </location>
</feature>
<sequence length="80" mass="8831">MIYAKTGFWIHRSERHIVSCLVVANTFSSGVAGATGQAKVRISEDFWRVKDTRSSNEPITSLQTNTWTGRPAGEGDGHDH</sequence>
<proteinExistence type="predicted"/>
<feature type="region of interest" description="Disordered" evidence="1">
    <location>
        <begin position="54"/>
        <end position="80"/>
    </location>
</feature>
<dbReference type="Proteomes" id="UP000027222">
    <property type="component" value="Unassembled WGS sequence"/>
</dbReference>
<dbReference type="HOGENOM" id="CLU_2589932_0_0_1"/>
<name>A0A067TGJ5_GALM3</name>
<evidence type="ECO:0000313" key="2">
    <source>
        <dbReference type="EMBL" id="KDR78103.1"/>
    </source>
</evidence>
<dbReference type="EMBL" id="KL142375">
    <property type="protein sequence ID" value="KDR78103.1"/>
    <property type="molecule type" value="Genomic_DNA"/>
</dbReference>
<evidence type="ECO:0000313" key="3">
    <source>
        <dbReference type="Proteomes" id="UP000027222"/>
    </source>
</evidence>
<reference evidence="3" key="1">
    <citation type="journal article" date="2014" name="Proc. Natl. Acad. Sci. U.S.A.">
        <title>Extensive sampling of basidiomycete genomes demonstrates inadequacy of the white-rot/brown-rot paradigm for wood decay fungi.</title>
        <authorList>
            <person name="Riley R."/>
            <person name="Salamov A.A."/>
            <person name="Brown D.W."/>
            <person name="Nagy L.G."/>
            <person name="Floudas D."/>
            <person name="Held B.W."/>
            <person name="Levasseur A."/>
            <person name="Lombard V."/>
            <person name="Morin E."/>
            <person name="Otillar R."/>
            <person name="Lindquist E.A."/>
            <person name="Sun H."/>
            <person name="LaButti K.M."/>
            <person name="Schmutz J."/>
            <person name="Jabbour D."/>
            <person name="Luo H."/>
            <person name="Baker S.E."/>
            <person name="Pisabarro A.G."/>
            <person name="Walton J.D."/>
            <person name="Blanchette R.A."/>
            <person name="Henrissat B."/>
            <person name="Martin F."/>
            <person name="Cullen D."/>
            <person name="Hibbett D.S."/>
            <person name="Grigoriev I.V."/>
        </authorList>
    </citation>
    <scope>NUCLEOTIDE SEQUENCE [LARGE SCALE GENOMIC DNA]</scope>
    <source>
        <strain evidence="3">CBS 339.88</strain>
    </source>
</reference>
<gene>
    <name evidence="2" type="ORF">GALMADRAFT_245109</name>
</gene>
<organism evidence="2 3">
    <name type="scientific">Galerina marginata (strain CBS 339.88)</name>
    <dbReference type="NCBI Taxonomy" id="685588"/>
    <lineage>
        <taxon>Eukaryota</taxon>
        <taxon>Fungi</taxon>
        <taxon>Dikarya</taxon>
        <taxon>Basidiomycota</taxon>
        <taxon>Agaricomycotina</taxon>
        <taxon>Agaricomycetes</taxon>
        <taxon>Agaricomycetidae</taxon>
        <taxon>Agaricales</taxon>
        <taxon>Agaricineae</taxon>
        <taxon>Strophariaceae</taxon>
        <taxon>Galerina</taxon>
    </lineage>
</organism>
<accession>A0A067TGJ5</accession>